<dbReference type="EMBL" id="JAFNLL010000005">
    <property type="protein sequence ID" value="MBO1267088.1"/>
    <property type="molecule type" value="Genomic_DNA"/>
</dbReference>
<evidence type="ECO:0000313" key="1">
    <source>
        <dbReference type="EMBL" id="MBO1267088.1"/>
    </source>
</evidence>
<dbReference type="RefSeq" id="WP_207614915.1">
    <property type="nucleotide sequence ID" value="NZ_JAFNLL010000005.1"/>
</dbReference>
<organism evidence="1 2">
    <name type="scientific">Arthrobacter cavernae</name>
    <dbReference type="NCBI Taxonomy" id="2817681"/>
    <lineage>
        <taxon>Bacteria</taxon>
        <taxon>Bacillati</taxon>
        <taxon>Actinomycetota</taxon>
        <taxon>Actinomycetes</taxon>
        <taxon>Micrococcales</taxon>
        <taxon>Micrococcaceae</taxon>
        <taxon>Arthrobacter</taxon>
    </lineage>
</organism>
<comment type="caution">
    <text evidence="1">The sequence shown here is derived from an EMBL/GenBank/DDBJ whole genome shotgun (WGS) entry which is preliminary data.</text>
</comment>
<evidence type="ECO:0000313" key="2">
    <source>
        <dbReference type="Proteomes" id="UP000664164"/>
    </source>
</evidence>
<sequence>MAEISSVRSGFIAADVTGNKTLTAADSGVVQRVTANATITLPSTALGLTFAVQAGVTTAGKLPTISVAPAALDGVTGNGFTAAVNKAISLDTTAGRTGDLFIIRGTGTAGVTGWVVDSVIGTWTRAA</sequence>
<protein>
    <submittedName>
        <fullName evidence="1">Uncharacterized protein</fullName>
    </submittedName>
</protein>
<reference evidence="1" key="1">
    <citation type="submission" date="2021-03" db="EMBL/GenBank/DDBJ databases">
        <title>A new species, PO-11, isolated from a karst cave deposit.</title>
        <authorList>
            <person name="Zhaoxiaoyong W."/>
        </authorList>
    </citation>
    <scope>NUCLEOTIDE SEQUENCE</scope>
    <source>
        <strain evidence="1">PO-11</strain>
    </source>
</reference>
<accession>A0A939KLB9</accession>
<proteinExistence type="predicted"/>
<keyword evidence="2" id="KW-1185">Reference proteome</keyword>
<dbReference type="Proteomes" id="UP000664164">
    <property type="component" value="Unassembled WGS sequence"/>
</dbReference>
<name>A0A939KLB9_9MICC</name>
<dbReference type="AlphaFoldDB" id="A0A939KLB9"/>
<gene>
    <name evidence="1" type="ORF">J1902_03685</name>
</gene>